<gene>
    <name evidence="1" type="ORF">FCALED_LOCUS14155</name>
</gene>
<accession>A0A9N9I1T3</accession>
<organism evidence="1 2">
    <name type="scientific">Funneliformis caledonium</name>
    <dbReference type="NCBI Taxonomy" id="1117310"/>
    <lineage>
        <taxon>Eukaryota</taxon>
        <taxon>Fungi</taxon>
        <taxon>Fungi incertae sedis</taxon>
        <taxon>Mucoromycota</taxon>
        <taxon>Glomeromycotina</taxon>
        <taxon>Glomeromycetes</taxon>
        <taxon>Glomerales</taxon>
        <taxon>Glomeraceae</taxon>
        <taxon>Funneliformis</taxon>
    </lineage>
</organism>
<reference evidence="1" key="1">
    <citation type="submission" date="2021-06" db="EMBL/GenBank/DDBJ databases">
        <authorList>
            <person name="Kallberg Y."/>
            <person name="Tangrot J."/>
            <person name="Rosling A."/>
        </authorList>
    </citation>
    <scope>NUCLEOTIDE SEQUENCE</scope>
    <source>
        <strain evidence="1">UK204</strain>
    </source>
</reference>
<comment type="caution">
    <text evidence="1">The sequence shown here is derived from an EMBL/GenBank/DDBJ whole genome shotgun (WGS) entry which is preliminary data.</text>
</comment>
<dbReference type="AlphaFoldDB" id="A0A9N9I1T3"/>
<keyword evidence="2" id="KW-1185">Reference proteome</keyword>
<name>A0A9N9I1T3_9GLOM</name>
<dbReference type="EMBL" id="CAJVPQ010009502">
    <property type="protein sequence ID" value="CAG8715886.1"/>
    <property type="molecule type" value="Genomic_DNA"/>
</dbReference>
<evidence type="ECO:0000313" key="1">
    <source>
        <dbReference type="EMBL" id="CAG8715886.1"/>
    </source>
</evidence>
<protein>
    <submittedName>
        <fullName evidence="1">7842_t:CDS:1</fullName>
    </submittedName>
</protein>
<sequence>NNIITVLREVKESNLNKERDNDHMSIGPILSLELKGLDFEKYPLINSPINLSVRTQFTFWETVEHYLKEYER</sequence>
<feature type="non-terminal residue" evidence="1">
    <location>
        <position position="72"/>
    </location>
</feature>
<evidence type="ECO:0000313" key="2">
    <source>
        <dbReference type="Proteomes" id="UP000789570"/>
    </source>
</evidence>
<proteinExistence type="predicted"/>
<dbReference type="Proteomes" id="UP000789570">
    <property type="component" value="Unassembled WGS sequence"/>
</dbReference>